<feature type="domain" description="Metallo-beta-lactamase" evidence="1">
    <location>
        <begin position="11"/>
        <end position="189"/>
    </location>
</feature>
<dbReference type="PANTHER" id="PTHR47619:SF1">
    <property type="entry name" value="EXODEOXYRIBONUCLEASE WALJ"/>
    <property type="match status" value="1"/>
</dbReference>
<name>A0A239U6M4_9FIRM</name>
<dbReference type="PANTHER" id="PTHR47619">
    <property type="entry name" value="METALLO-HYDROLASE YYCJ-RELATED"/>
    <property type="match status" value="1"/>
</dbReference>
<dbReference type="Proteomes" id="UP000215383">
    <property type="component" value="Chromosome 1"/>
</dbReference>
<reference evidence="2 3" key="1">
    <citation type="submission" date="2017-06" db="EMBL/GenBank/DDBJ databases">
        <authorList>
            <consortium name="Pathogen Informatics"/>
        </authorList>
    </citation>
    <scope>NUCLEOTIDE SEQUENCE [LARGE SCALE GENOMIC DNA]</scope>
    <source>
        <strain evidence="2 3">NCTC10570</strain>
    </source>
</reference>
<evidence type="ECO:0000259" key="1">
    <source>
        <dbReference type="SMART" id="SM00849"/>
    </source>
</evidence>
<sequence>MQISVLASGSKGNCSLIQADDTAILIDVGISARRIKQKLSELSLDIADISCILITHEHIDHIRGLKTLSKNYHIPIYSKLDTFKSISFIKDIPPECCHILPNNEFTVGNLNINNFSISHDAADPVGYKVKTKNANITLATDLGFATDTVKKALDNSDILILEANHDINLLQNGSYPWNLKKRILGTRGHLSNTDAGFTLKNLNHKPQEVILAHLSEQNNTPQTALNTIEAITQKQINLHVASPDKTLTLNFN</sequence>
<dbReference type="EMBL" id="LT906446">
    <property type="protein sequence ID" value="SNV05525.1"/>
    <property type="molecule type" value="Genomic_DNA"/>
</dbReference>
<proteinExistence type="predicted"/>
<dbReference type="RefSeq" id="WP_027889485.1">
    <property type="nucleotide sequence ID" value="NZ_LT906446.1"/>
</dbReference>
<dbReference type="InterPro" id="IPR001279">
    <property type="entry name" value="Metallo-B-lactamas"/>
</dbReference>
<dbReference type="Pfam" id="PF12706">
    <property type="entry name" value="Lactamase_B_2"/>
    <property type="match status" value="1"/>
</dbReference>
<evidence type="ECO:0000313" key="3">
    <source>
        <dbReference type="Proteomes" id="UP000215383"/>
    </source>
</evidence>
<dbReference type="AlphaFoldDB" id="A0A239U6M4"/>
<organism evidence="2 3">
    <name type="scientific">Megamonas hypermegale</name>
    <dbReference type="NCBI Taxonomy" id="158847"/>
    <lineage>
        <taxon>Bacteria</taxon>
        <taxon>Bacillati</taxon>
        <taxon>Bacillota</taxon>
        <taxon>Negativicutes</taxon>
        <taxon>Selenomonadales</taxon>
        <taxon>Selenomonadaceae</taxon>
        <taxon>Megamonas</taxon>
    </lineage>
</organism>
<evidence type="ECO:0000313" key="2">
    <source>
        <dbReference type="EMBL" id="SNV05525.1"/>
    </source>
</evidence>
<dbReference type="SUPFAM" id="SSF56281">
    <property type="entry name" value="Metallo-hydrolase/oxidoreductase"/>
    <property type="match status" value="1"/>
</dbReference>
<gene>
    <name evidence="2" type="ORF">SAMEA4364220_02175</name>
</gene>
<dbReference type="SMART" id="SM00849">
    <property type="entry name" value="Lactamase_B"/>
    <property type="match status" value="1"/>
</dbReference>
<dbReference type="GeneID" id="78508152"/>
<dbReference type="eggNOG" id="COG1235">
    <property type="taxonomic scope" value="Bacteria"/>
</dbReference>
<dbReference type="Gene3D" id="3.60.15.10">
    <property type="entry name" value="Ribonuclease Z/Hydroxyacylglutathione hydrolase-like"/>
    <property type="match status" value="1"/>
</dbReference>
<dbReference type="InterPro" id="IPR052533">
    <property type="entry name" value="WalJ/YycJ-like"/>
</dbReference>
<protein>
    <submittedName>
        <fullName evidence="2">Ribonuclease Z</fullName>
    </submittedName>
</protein>
<accession>A0A239U6M4</accession>
<dbReference type="InterPro" id="IPR036866">
    <property type="entry name" value="RibonucZ/Hydroxyglut_hydro"/>
</dbReference>
<keyword evidence="3" id="KW-1185">Reference proteome</keyword>